<dbReference type="OrthoDB" id="9764501at2"/>
<evidence type="ECO:0000313" key="9">
    <source>
        <dbReference type="EMBL" id="CEM61047.1"/>
    </source>
</evidence>
<comment type="function">
    <text evidence="5">Catalyzes the synthesis of 5,6-dihydrouridine (D), a modified base found in the D-loop of most tRNAs, via the reduction of the C5-C6 double bond in target uridines.</text>
</comment>
<comment type="cofactor">
    <cofactor evidence="5 7">
        <name>FMN</name>
        <dbReference type="ChEBI" id="CHEBI:58210"/>
    </cofactor>
</comment>
<feature type="binding site" evidence="7">
    <location>
        <begin position="226"/>
        <end position="227"/>
    </location>
    <ligand>
        <name>FMN</name>
        <dbReference type="ChEBI" id="CHEBI:58210"/>
    </ligand>
</feature>
<dbReference type="PANTHER" id="PTHR45846">
    <property type="entry name" value="TRNA-DIHYDROURIDINE(47) SYNTHASE [NAD(P)(+)]-LIKE"/>
    <property type="match status" value="1"/>
</dbReference>
<dbReference type="RefSeq" id="WP_024753204.1">
    <property type="nucleotide sequence ID" value="NZ_CDNC01000005.1"/>
</dbReference>
<dbReference type="EC" id="1.3.1.-" evidence="5"/>
<evidence type="ECO:0000256" key="5">
    <source>
        <dbReference type="PIRNR" id="PIRNR006621"/>
    </source>
</evidence>
<dbReference type="Pfam" id="PF01207">
    <property type="entry name" value="Dus"/>
    <property type="match status" value="1"/>
</dbReference>
<feature type="binding site" evidence="7">
    <location>
        <position position="141"/>
    </location>
    <ligand>
        <name>FMN</name>
        <dbReference type="ChEBI" id="CHEBI:58210"/>
    </ligand>
</feature>
<evidence type="ECO:0000256" key="3">
    <source>
        <dbReference type="ARBA" id="ARBA00022694"/>
    </source>
</evidence>
<dbReference type="InterPro" id="IPR013785">
    <property type="entry name" value="Aldolase_TIM"/>
</dbReference>
<evidence type="ECO:0000256" key="6">
    <source>
        <dbReference type="PIRSR" id="PIRSR006621-1"/>
    </source>
</evidence>
<evidence type="ECO:0000256" key="7">
    <source>
        <dbReference type="PIRSR" id="PIRSR006621-2"/>
    </source>
</evidence>
<proteinExistence type="inferred from homology"/>
<dbReference type="CDD" id="cd02801">
    <property type="entry name" value="DUS_like_FMN"/>
    <property type="match status" value="1"/>
</dbReference>
<name>A0A0B7GU50_TREPH</name>
<dbReference type="Proteomes" id="UP000042527">
    <property type="component" value="Unassembled WGS sequence"/>
</dbReference>
<dbReference type="PANTHER" id="PTHR45846:SF1">
    <property type="entry name" value="TRNA-DIHYDROURIDINE(47) SYNTHASE [NAD(P)(+)]-LIKE"/>
    <property type="match status" value="1"/>
</dbReference>
<evidence type="ECO:0000256" key="1">
    <source>
        <dbReference type="ARBA" id="ARBA00022630"/>
    </source>
</evidence>
<dbReference type="GeneID" id="57754057"/>
<accession>A0A0B7GU50</accession>
<keyword evidence="3 5" id="KW-0819">tRNA processing</keyword>
<organism evidence="9 10">
    <name type="scientific">Treponema phagedenis</name>
    <dbReference type="NCBI Taxonomy" id="162"/>
    <lineage>
        <taxon>Bacteria</taxon>
        <taxon>Pseudomonadati</taxon>
        <taxon>Spirochaetota</taxon>
        <taxon>Spirochaetia</taxon>
        <taxon>Spirochaetales</taxon>
        <taxon>Treponemataceae</taxon>
        <taxon>Treponema</taxon>
    </lineage>
</organism>
<comment type="similarity">
    <text evidence="5">Belongs to the dus family.</text>
</comment>
<dbReference type="GO" id="GO:0003723">
    <property type="term" value="F:RNA binding"/>
    <property type="evidence" value="ECO:0007669"/>
    <property type="project" value="TreeGrafter"/>
</dbReference>
<feature type="binding site" evidence="7">
    <location>
        <begin position="7"/>
        <end position="9"/>
    </location>
    <ligand>
        <name>FMN</name>
        <dbReference type="ChEBI" id="CHEBI:58210"/>
    </ligand>
</feature>
<feature type="active site" description="Proton donor" evidence="6">
    <location>
        <position position="92"/>
    </location>
</feature>
<sequence length="323" mass="37258">MILASAPMAALTHAGLRLLIHQFADPDEYFTEMIHCPSLVCKGQFEDWYLHTAPAPEKLVWQLTSNDAEYAAKAVPIVLEKGGIGVDLNMGCCAPQIVQSGAGFAWMQKPLTETAHFVRTVRQAINEYEKTQGRAFRLSVKLRLGITENTAFLHSFVQMLIDEGGELITLHPRTQKQKYSRPAKHEFTHRLAEEFPIPIYGNGDINSFQKLQRMQSSYPCAGWMIGRAMIQKPWIFAELRGEQFEKPIDLYQTALLFLEFLQQEQPKEFWKTRMQRFFALYCDNFTFAHYCKTLLLNAEDIPEAEKRLQHYFAEVPEDRFLRG</sequence>
<keyword evidence="2 5" id="KW-0288">FMN</keyword>
<keyword evidence="10" id="KW-1185">Reference proteome</keyword>
<keyword evidence="1 5" id="KW-0285">Flavoprotein</keyword>
<dbReference type="Gene3D" id="3.20.20.70">
    <property type="entry name" value="Aldolase class I"/>
    <property type="match status" value="1"/>
</dbReference>
<dbReference type="GO" id="GO:0050660">
    <property type="term" value="F:flavin adenine dinucleotide binding"/>
    <property type="evidence" value="ECO:0007669"/>
    <property type="project" value="InterPro"/>
</dbReference>
<reference evidence="10" key="1">
    <citation type="submission" date="2015-01" db="EMBL/GenBank/DDBJ databases">
        <authorList>
            <person name="Manzoor Shahid"/>
            <person name="Zubair Saima"/>
        </authorList>
    </citation>
    <scope>NUCLEOTIDE SEQUENCE [LARGE SCALE GENOMIC DNA]</scope>
    <source>
        <strain evidence="10">V1</strain>
    </source>
</reference>
<gene>
    <name evidence="9" type="ORF">TPHV1_130085</name>
</gene>
<dbReference type="InterPro" id="IPR001269">
    <property type="entry name" value="DUS_fam"/>
</dbReference>
<evidence type="ECO:0000259" key="8">
    <source>
        <dbReference type="Pfam" id="PF01207"/>
    </source>
</evidence>
<protein>
    <recommendedName>
        <fullName evidence="5">tRNA-dihydrouridine synthase</fullName>
        <ecNumber evidence="5">1.3.1.-</ecNumber>
    </recommendedName>
</protein>
<evidence type="ECO:0000256" key="4">
    <source>
        <dbReference type="ARBA" id="ARBA00023002"/>
    </source>
</evidence>
<keyword evidence="4 5" id="KW-0560">Oxidoreductase</keyword>
<dbReference type="SUPFAM" id="SSF51395">
    <property type="entry name" value="FMN-linked oxidoreductases"/>
    <property type="match status" value="1"/>
</dbReference>
<dbReference type="GO" id="GO:0017150">
    <property type="term" value="F:tRNA dihydrouridine synthase activity"/>
    <property type="evidence" value="ECO:0007669"/>
    <property type="project" value="InterPro"/>
</dbReference>
<keyword evidence="7" id="KW-0547">Nucleotide-binding</keyword>
<dbReference type="InterPro" id="IPR035587">
    <property type="entry name" value="DUS-like_FMN-bd"/>
</dbReference>
<dbReference type="EMBL" id="CDNC01000005">
    <property type="protein sequence ID" value="CEM61047.1"/>
    <property type="molecule type" value="Genomic_DNA"/>
</dbReference>
<dbReference type="PIRSF" id="PIRSF006621">
    <property type="entry name" value="Dus"/>
    <property type="match status" value="1"/>
</dbReference>
<dbReference type="AlphaFoldDB" id="A0A0B7GU50"/>
<feature type="binding site" evidence="7">
    <location>
        <position position="171"/>
    </location>
    <ligand>
        <name>FMN</name>
        <dbReference type="ChEBI" id="CHEBI:58210"/>
    </ligand>
</feature>
<feature type="binding site" evidence="7">
    <location>
        <position position="62"/>
    </location>
    <ligand>
        <name>FMN</name>
        <dbReference type="ChEBI" id="CHEBI:58210"/>
    </ligand>
</feature>
<feature type="domain" description="DUS-like FMN-binding" evidence="8">
    <location>
        <begin position="6"/>
        <end position="248"/>
    </location>
</feature>
<evidence type="ECO:0000256" key="2">
    <source>
        <dbReference type="ARBA" id="ARBA00022643"/>
    </source>
</evidence>
<evidence type="ECO:0000313" key="10">
    <source>
        <dbReference type="Proteomes" id="UP000042527"/>
    </source>
</evidence>